<dbReference type="OrthoDB" id="9793824at2"/>
<feature type="transmembrane region" description="Helical" evidence="6">
    <location>
        <begin position="61"/>
        <end position="79"/>
    </location>
</feature>
<keyword evidence="2" id="KW-1003">Cell membrane</keyword>
<organism evidence="8 9">
    <name type="scientific">Salinimonas iocasae</name>
    <dbReference type="NCBI Taxonomy" id="2572577"/>
    <lineage>
        <taxon>Bacteria</taxon>
        <taxon>Pseudomonadati</taxon>
        <taxon>Pseudomonadota</taxon>
        <taxon>Gammaproteobacteria</taxon>
        <taxon>Alteromonadales</taxon>
        <taxon>Alteromonadaceae</taxon>
        <taxon>Alteromonas/Salinimonas group</taxon>
        <taxon>Salinimonas</taxon>
    </lineage>
</organism>
<dbReference type="Pfam" id="PF06271">
    <property type="entry name" value="RDD"/>
    <property type="match status" value="1"/>
</dbReference>
<evidence type="ECO:0000313" key="9">
    <source>
        <dbReference type="Proteomes" id="UP000304912"/>
    </source>
</evidence>
<evidence type="ECO:0000256" key="5">
    <source>
        <dbReference type="ARBA" id="ARBA00023136"/>
    </source>
</evidence>
<evidence type="ECO:0000313" key="8">
    <source>
        <dbReference type="EMBL" id="QCZ93951.1"/>
    </source>
</evidence>
<sequence length="158" mass="17989">MQCAGAGTIKRISMTEFEPAGFMRRFLAVLIDTIMFFLFITVPVTLTMGSVLIASNGEVNWLNVTLGYILPFILTIWFWQKYLGTPGKMLLGIQVVDFNTGAKPSITKSVVRYFAYIVSILPLFLGFIWIIFDKNKRGFHDYLSGTAVIRNMPEYVRR</sequence>
<dbReference type="GO" id="GO:0005886">
    <property type="term" value="C:plasma membrane"/>
    <property type="evidence" value="ECO:0007669"/>
    <property type="project" value="UniProtKB-SubCell"/>
</dbReference>
<keyword evidence="5 6" id="KW-0472">Membrane</keyword>
<proteinExistence type="predicted"/>
<name>A0A5B7YEB2_9ALTE</name>
<keyword evidence="3 6" id="KW-0812">Transmembrane</keyword>
<feature type="domain" description="RDD" evidence="7">
    <location>
        <begin position="19"/>
        <end position="145"/>
    </location>
</feature>
<accession>A0A5B7YEB2</accession>
<keyword evidence="9" id="KW-1185">Reference proteome</keyword>
<dbReference type="InterPro" id="IPR010432">
    <property type="entry name" value="RDD"/>
</dbReference>
<evidence type="ECO:0000256" key="1">
    <source>
        <dbReference type="ARBA" id="ARBA00004651"/>
    </source>
</evidence>
<feature type="transmembrane region" description="Helical" evidence="6">
    <location>
        <begin position="26"/>
        <end position="54"/>
    </location>
</feature>
<evidence type="ECO:0000256" key="4">
    <source>
        <dbReference type="ARBA" id="ARBA00022989"/>
    </source>
</evidence>
<dbReference type="PANTHER" id="PTHR36115:SF4">
    <property type="entry name" value="MEMBRANE PROTEIN"/>
    <property type="match status" value="1"/>
</dbReference>
<dbReference type="Proteomes" id="UP000304912">
    <property type="component" value="Chromosome"/>
</dbReference>
<dbReference type="EMBL" id="CP039852">
    <property type="protein sequence ID" value="QCZ93951.1"/>
    <property type="molecule type" value="Genomic_DNA"/>
</dbReference>
<dbReference type="PANTHER" id="PTHR36115">
    <property type="entry name" value="PROLINE-RICH ANTIGEN HOMOLOG-RELATED"/>
    <property type="match status" value="1"/>
</dbReference>
<evidence type="ECO:0000256" key="6">
    <source>
        <dbReference type="SAM" id="Phobius"/>
    </source>
</evidence>
<dbReference type="InterPro" id="IPR051791">
    <property type="entry name" value="Pra-immunoreactive"/>
</dbReference>
<keyword evidence="4 6" id="KW-1133">Transmembrane helix</keyword>
<gene>
    <name evidence="8" type="ORF">FBQ74_10870</name>
</gene>
<evidence type="ECO:0000256" key="3">
    <source>
        <dbReference type="ARBA" id="ARBA00022692"/>
    </source>
</evidence>
<protein>
    <submittedName>
        <fullName evidence="8">RDD family protein</fullName>
    </submittedName>
</protein>
<dbReference type="AlphaFoldDB" id="A0A5B7YEB2"/>
<comment type="subcellular location">
    <subcellularLocation>
        <location evidence="1">Cell membrane</location>
        <topology evidence="1">Multi-pass membrane protein</topology>
    </subcellularLocation>
</comment>
<evidence type="ECO:0000259" key="7">
    <source>
        <dbReference type="Pfam" id="PF06271"/>
    </source>
</evidence>
<evidence type="ECO:0000256" key="2">
    <source>
        <dbReference type="ARBA" id="ARBA00022475"/>
    </source>
</evidence>
<dbReference type="KEGG" id="salk:FBQ74_10870"/>
<reference evidence="8 9" key="1">
    <citation type="submission" date="2019-04" db="EMBL/GenBank/DDBJ databases">
        <title>Salinimonas iocasae sp. nov., a halophilic bacterium isolated from the outer tube casing of tubeworms in Okinawa Trough.</title>
        <authorList>
            <person name="Zhang H."/>
            <person name="Wang H."/>
            <person name="Li C."/>
        </authorList>
    </citation>
    <scope>NUCLEOTIDE SEQUENCE [LARGE SCALE GENOMIC DNA]</scope>
    <source>
        <strain evidence="8 9">KX18D6</strain>
    </source>
</reference>
<feature type="transmembrane region" description="Helical" evidence="6">
    <location>
        <begin position="113"/>
        <end position="132"/>
    </location>
</feature>